<dbReference type="GO" id="GO:0006974">
    <property type="term" value="P:DNA damage response"/>
    <property type="evidence" value="ECO:0007669"/>
    <property type="project" value="UniProtKB-KW"/>
</dbReference>
<dbReference type="PANTHER" id="PTHR13220">
    <property type="entry name" value="TIMELESS INTERACTING-RELATED"/>
    <property type="match status" value="1"/>
</dbReference>
<dbReference type="InParanoid" id="A0A6P8NWE6"/>
<keyword evidence="5 7" id="KW-0539">Nucleus</keyword>
<evidence type="ECO:0000256" key="7">
    <source>
        <dbReference type="RuleBase" id="RU366049"/>
    </source>
</evidence>
<dbReference type="GeneID" id="117348008"/>
<feature type="compositionally biased region" description="Low complexity" evidence="8">
    <location>
        <begin position="1"/>
        <end position="12"/>
    </location>
</feature>
<dbReference type="InterPro" id="IPR040038">
    <property type="entry name" value="TIPIN/Csm3/Swi3"/>
</dbReference>
<evidence type="ECO:0000256" key="5">
    <source>
        <dbReference type="ARBA" id="ARBA00023242"/>
    </source>
</evidence>
<dbReference type="KEGG" id="gsh:117348008"/>
<organism evidence="10 11">
    <name type="scientific">Geotrypetes seraphini</name>
    <name type="common">Gaboon caecilian</name>
    <name type="synonym">Caecilia seraphini</name>
    <dbReference type="NCBI Taxonomy" id="260995"/>
    <lineage>
        <taxon>Eukaryota</taxon>
        <taxon>Metazoa</taxon>
        <taxon>Chordata</taxon>
        <taxon>Craniata</taxon>
        <taxon>Vertebrata</taxon>
        <taxon>Euteleostomi</taxon>
        <taxon>Amphibia</taxon>
        <taxon>Gymnophiona</taxon>
        <taxon>Geotrypetes</taxon>
    </lineage>
</organism>
<comment type="subcellular location">
    <subcellularLocation>
        <location evidence="1 7">Nucleus</location>
    </subcellularLocation>
</comment>
<evidence type="ECO:0000256" key="3">
    <source>
        <dbReference type="ARBA" id="ARBA00018750"/>
    </source>
</evidence>
<feature type="compositionally biased region" description="Basic residues" evidence="8">
    <location>
        <begin position="13"/>
        <end position="22"/>
    </location>
</feature>
<feature type="region of interest" description="Disordered" evidence="8">
    <location>
        <begin position="1"/>
        <end position="22"/>
    </location>
</feature>
<keyword evidence="6 7" id="KW-0131">Cell cycle</keyword>
<dbReference type="OrthoDB" id="437078at2759"/>
<protein>
    <recommendedName>
        <fullName evidence="3 7">TIMELESS-interacting protein</fullName>
    </recommendedName>
</protein>
<dbReference type="GO" id="GO:0003677">
    <property type="term" value="F:DNA binding"/>
    <property type="evidence" value="ECO:0007669"/>
    <property type="project" value="TreeGrafter"/>
</dbReference>
<reference evidence="11" key="1">
    <citation type="submission" date="2025-08" db="UniProtKB">
        <authorList>
            <consortium name="RefSeq"/>
        </authorList>
    </citation>
    <scope>IDENTIFICATION</scope>
</reference>
<dbReference type="GO" id="GO:0031297">
    <property type="term" value="P:replication fork processing"/>
    <property type="evidence" value="ECO:0007669"/>
    <property type="project" value="UniProtKB-UniRule"/>
</dbReference>
<dbReference type="GO" id="GO:0043111">
    <property type="term" value="P:replication fork arrest"/>
    <property type="evidence" value="ECO:0007669"/>
    <property type="project" value="TreeGrafter"/>
</dbReference>
<evidence type="ECO:0000313" key="11">
    <source>
        <dbReference type="RefSeq" id="XP_033775454.1"/>
    </source>
</evidence>
<proteinExistence type="inferred from homology"/>
<feature type="compositionally biased region" description="Low complexity" evidence="8">
    <location>
        <begin position="263"/>
        <end position="272"/>
    </location>
</feature>
<evidence type="ECO:0000256" key="1">
    <source>
        <dbReference type="ARBA" id="ARBA00004123"/>
    </source>
</evidence>
<dbReference type="Pfam" id="PF07962">
    <property type="entry name" value="Swi3"/>
    <property type="match status" value="1"/>
</dbReference>
<sequence>MGRGEAGSASSARGRRAGGRPWRHILLREERREKTQGWLEKMVDPFENNLFDLPDYEHTEDESFPPLPPPLSLGVEDEAEHFINGVEDSDGNRDSSAAEENPLTVRKSVKRPRPKLDAQRLVSERGLPALRHMFDKIKFRGKGHEAEDLKTLIRHMEHWAHRLFPKLQFDDFVDRLETLGNKKEVQTCLKRIRLDVPIIHEDFMTDQGANIGLDEASDDLELFSESVQQNPPSPPLSGVFLSEEQKQRMERNRQLAMQRRQAKTQSSTQAQADDMESFPLADTSVNETQDLEDQNVLVSVESASLVTHHTTVEIETGTSTTTVMDHNKQLEIVEEI</sequence>
<dbReference type="RefSeq" id="XP_033775454.1">
    <property type="nucleotide sequence ID" value="XM_033919563.1"/>
</dbReference>
<evidence type="ECO:0000256" key="8">
    <source>
        <dbReference type="SAM" id="MobiDB-lite"/>
    </source>
</evidence>
<dbReference type="CTD" id="54962"/>
<feature type="domain" description="Chromosome segregation in meiosis protein 3" evidence="9">
    <location>
        <begin position="115"/>
        <end position="195"/>
    </location>
</feature>
<evidence type="ECO:0000259" key="9">
    <source>
        <dbReference type="Pfam" id="PF07962"/>
    </source>
</evidence>
<evidence type="ECO:0000256" key="4">
    <source>
        <dbReference type="ARBA" id="ARBA00022763"/>
    </source>
</evidence>
<dbReference type="PANTHER" id="PTHR13220:SF11">
    <property type="entry name" value="TIMELESS-INTERACTING PROTEIN"/>
    <property type="match status" value="1"/>
</dbReference>
<keyword evidence="10" id="KW-1185">Reference proteome</keyword>
<accession>A0A6P8NWE6</accession>
<feature type="region of interest" description="Disordered" evidence="8">
    <location>
        <begin position="245"/>
        <end position="274"/>
    </location>
</feature>
<evidence type="ECO:0000313" key="10">
    <source>
        <dbReference type="Proteomes" id="UP000515159"/>
    </source>
</evidence>
<dbReference type="GO" id="GO:0000076">
    <property type="term" value="P:DNA replication checkpoint signaling"/>
    <property type="evidence" value="ECO:0007669"/>
    <property type="project" value="UniProtKB-UniRule"/>
</dbReference>
<dbReference type="AlphaFoldDB" id="A0A6P8NWE6"/>
<keyword evidence="4 7" id="KW-0227">DNA damage</keyword>
<gene>
    <name evidence="11" type="primary">TIPIN</name>
</gene>
<name>A0A6P8NWE6_GEOSA</name>
<feature type="region of interest" description="Disordered" evidence="8">
    <location>
        <begin position="52"/>
        <end position="111"/>
    </location>
</feature>
<dbReference type="GO" id="GO:0031298">
    <property type="term" value="C:replication fork protection complex"/>
    <property type="evidence" value="ECO:0007669"/>
    <property type="project" value="TreeGrafter"/>
</dbReference>
<comment type="function">
    <text evidence="7">Plays an important role in the control of DNA replication and the maintenance of replication fork stability.</text>
</comment>
<comment type="similarity">
    <text evidence="2 7">Belongs to the CSM3 family.</text>
</comment>
<dbReference type="Proteomes" id="UP000515159">
    <property type="component" value="Chromosome 14"/>
</dbReference>
<dbReference type="InterPro" id="IPR012923">
    <property type="entry name" value="Csm3"/>
</dbReference>
<dbReference type="FunCoup" id="A0A6P8NWE6">
    <property type="interactions" value="2432"/>
</dbReference>
<evidence type="ECO:0000256" key="2">
    <source>
        <dbReference type="ARBA" id="ARBA00006075"/>
    </source>
</evidence>
<evidence type="ECO:0000256" key="6">
    <source>
        <dbReference type="ARBA" id="ARBA00023306"/>
    </source>
</evidence>